<dbReference type="InterPro" id="IPR050957">
    <property type="entry name" value="BMP_lipoprotein"/>
</dbReference>
<dbReference type="PANTHER" id="PTHR34296">
    <property type="entry name" value="TRANSCRIPTIONAL ACTIVATOR PROTEIN MED"/>
    <property type="match status" value="1"/>
</dbReference>
<feature type="signal peptide" evidence="7">
    <location>
        <begin position="1"/>
        <end position="26"/>
    </location>
</feature>
<comment type="similarity">
    <text evidence="2">Belongs to the BMP lipoprotein family.</text>
</comment>
<dbReference type="EMBL" id="CP162511">
    <property type="protein sequence ID" value="XDI06191.1"/>
    <property type="molecule type" value="Genomic_DNA"/>
</dbReference>
<gene>
    <name evidence="9" type="ORF">ABFY20_03595</name>
</gene>
<dbReference type="RefSeq" id="WP_368498580.1">
    <property type="nucleotide sequence ID" value="NZ_CP162511.1"/>
</dbReference>
<dbReference type="GO" id="GO:0005886">
    <property type="term" value="C:plasma membrane"/>
    <property type="evidence" value="ECO:0007669"/>
    <property type="project" value="UniProtKB-SubCell"/>
</dbReference>
<keyword evidence="4 7" id="KW-0732">Signal</keyword>
<name>A0AB39BIG5_9MICO</name>
<keyword evidence="6" id="KW-0449">Lipoprotein</keyword>
<dbReference type="PANTHER" id="PTHR34296:SF2">
    <property type="entry name" value="ABC TRANSPORTER GUANOSINE-BINDING PROTEIN NUPN"/>
    <property type="match status" value="1"/>
</dbReference>
<protein>
    <submittedName>
        <fullName evidence="9">BMP family protein</fullName>
    </submittedName>
</protein>
<feature type="domain" description="ABC transporter substrate-binding protein PnrA-like" evidence="8">
    <location>
        <begin position="56"/>
        <end position="342"/>
    </location>
</feature>
<dbReference type="Pfam" id="PF02608">
    <property type="entry name" value="Bmp"/>
    <property type="match status" value="1"/>
</dbReference>
<dbReference type="SUPFAM" id="SSF53822">
    <property type="entry name" value="Periplasmic binding protein-like I"/>
    <property type="match status" value="1"/>
</dbReference>
<keyword evidence="5" id="KW-0472">Membrane</keyword>
<organism evidence="9">
    <name type="scientific">Herbiconiux sp. A18JL235</name>
    <dbReference type="NCBI Taxonomy" id="3152363"/>
    <lineage>
        <taxon>Bacteria</taxon>
        <taxon>Bacillati</taxon>
        <taxon>Actinomycetota</taxon>
        <taxon>Actinomycetes</taxon>
        <taxon>Micrococcales</taxon>
        <taxon>Microbacteriaceae</taxon>
        <taxon>Herbiconiux</taxon>
    </lineage>
</organism>
<evidence type="ECO:0000256" key="4">
    <source>
        <dbReference type="ARBA" id="ARBA00022729"/>
    </source>
</evidence>
<keyword evidence="3" id="KW-1003">Cell membrane</keyword>
<accession>A0AB39BIG5</accession>
<proteinExistence type="inferred from homology"/>
<feature type="chain" id="PRO_5044190012" evidence="7">
    <location>
        <begin position="27"/>
        <end position="366"/>
    </location>
</feature>
<evidence type="ECO:0000313" key="9">
    <source>
        <dbReference type="EMBL" id="XDI06191.1"/>
    </source>
</evidence>
<sequence length="366" mass="36988">MNILTSGGRRRTASRLVVVTVSGALALSLAACSSGRGGDTPTDDSTASGGTEVTQFALVAPENESDYGYNQAGIEAANEAAKELGIEVTIVPDAGYDNIETVLTQVADGGAQFIVAHASGYNVGAAATAAAKKVPILIQDAGEDENVPGQIAAAKPEGQEGGYLAGIAAAMSTTSKKVGIVVSADNANWFAMSSGFAEGVYSVDPSIQVLYTSVGPAAYADAAGGKVATEQIIASGADVVFGMGDGATHGYLQAIDAASNVKYIADIGDVTPGLSDPSKLLTSVRWNYEPAYVEAIKDVDAGTFGTKTYPVDVENGGMYLQETDAMTPEIKAAVDKASQGIIDGSITPTIATSADEVAAVIAAKGN</sequence>
<evidence type="ECO:0000256" key="6">
    <source>
        <dbReference type="ARBA" id="ARBA00023288"/>
    </source>
</evidence>
<evidence type="ECO:0000256" key="5">
    <source>
        <dbReference type="ARBA" id="ARBA00023136"/>
    </source>
</evidence>
<evidence type="ECO:0000256" key="7">
    <source>
        <dbReference type="SAM" id="SignalP"/>
    </source>
</evidence>
<evidence type="ECO:0000256" key="3">
    <source>
        <dbReference type="ARBA" id="ARBA00022475"/>
    </source>
</evidence>
<dbReference type="Gene3D" id="3.40.50.2300">
    <property type="match status" value="2"/>
</dbReference>
<comment type="subcellular location">
    <subcellularLocation>
        <location evidence="1">Cell membrane</location>
        <topology evidence="1">Lipid-anchor</topology>
    </subcellularLocation>
</comment>
<reference evidence="9" key="1">
    <citation type="submission" date="2024-05" db="EMBL/GenBank/DDBJ databases">
        <title>Herbiconiux sp. A18JL235.</title>
        <authorList>
            <person name="Zhang G."/>
        </authorList>
    </citation>
    <scope>NUCLEOTIDE SEQUENCE</scope>
    <source>
        <strain evidence="9">A18JL235</strain>
    </source>
</reference>
<evidence type="ECO:0000256" key="1">
    <source>
        <dbReference type="ARBA" id="ARBA00004193"/>
    </source>
</evidence>
<dbReference type="InterPro" id="IPR028082">
    <property type="entry name" value="Peripla_BP_I"/>
</dbReference>
<evidence type="ECO:0000259" key="8">
    <source>
        <dbReference type="Pfam" id="PF02608"/>
    </source>
</evidence>
<dbReference type="InterPro" id="IPR003760">
    <property type="entry name" value="PnrA-like"/>
</dbReference>
<dbReference type="AlphaFoldDB" id="A0AB39BIG5"/>
<evidence type="ECO:0000256" key="2">
    <source>
        <dbReference type="ARBA" id="ARBA00008610"/>
    </source>
</evidence>